<evidence type="ECO:0000313" key="1">
    <source>
        <dbReference type="EMBL" id="GAD75018.1"/>
    </source>
</evidence>
<organism evidence="1 2">
    <name type="scientific">Vibrio azureus NBRC 104587</name>
    <dbReference type="NCBI Taxonomy" id="1219077"/>
    <lineage>
        <taxon>Bacteria</taxon>
        <taxon>Pseudomonadati</taxon>
        <taxon>Pseudomonadota</taxon>
        <taxon>Gammaproteobacteria</taxon>
        <taxon>Vibrionales</taxon>
        <taxon>Vibrionaceae</taxon>
        <taxon>Vibrio</taxon>
    </lineage>
</organism>
<protein>
    <submittedName>
        <fullName evidence="1">Uncharacterized protein</fullName>
    </submittedName>
</protein>
<dbReference type="eggNOG" id="COG1196">
    <property type="taxonomic scope" value="Bacteria"/>
</dbReference>
<proteinExistence type="predicted"/>
<gene>
    <name evidence="1" type="ORF">VAZ01S_017_01130</name>
</gene>
<accession>U3C9B4</accession>
<dbReference type="OrthoDB" id="272411at2"/>
<comment type="caution">
    <text evidence="1">The sequence shown here is derived from an EMBL/GenBank/DDBJ whole genome shotgun (WGS) entry which is preliminary data.</text>
</comment>
<keyword evidence="2" id="KW-1185">Reference proteome</keyword>
<dbReference type="AlphaFoldDB" id="U3C9B4"/>
<dbReference type="CDD" id="cd14740">
    <property type="entry name" value="PAAR_4"/>
    <property type="match status" value="1"/>
</dbReference>
<reference evidence="1 2" key="1">
    <citation type="submission" date="2013-09" db="EMBL/GenBank/DDBJ databases">
        <title>Whole genome shotgun sequence of Vibrio azureus NBRC 104587.</title>
        <authorList>
            <person name="Isaki S."/>
            <person name="Hosoyama A."/>
            <person name="Numata M."/>
            <person name="Hashimoto M."/>
            <person name="Hosoyama Y."/>
            <person name="Tsuchikane K."/>
            <person name="Noguchi M."/>
            <person name="Hirakata S."/>
            <person name="Ichikawa N."/>
            <person name="Ohji S."/>
            <person name="Yamazoe A."/>
            <person name="Fujita N."/>
        </authorList>
    </citation>
    <scope>NUCLEOTIDE SEQUENCE [LARGE SCALE GENOMIC DNA]</scope>
    <source>
        <strain evidence="1 2">NBRC 104587</strain>
    </source>
</reference>
<name>U3C9B4_9VIBR</name>
<dbReference type="STRING" id="1219077.VAZ01S_017_01130"/>
<dbReference type="Proteomes" id="UP000016567">
    <property type="component" value="Unassembled WGS sequence"/>
</dbReference>
<dbReference type="Pfam" id="PF13665">
    <property type="entry name" value="Tox-PAAR-like"/>
    <property type="match status" value="1"/>
</dbReference>
<evidence type="ECO:0000313" key="2">
    <source>
        <dbReference type="Proteomes" id="UP000016567"/>
    </source>
</evidence>
<sequence>MSVTINANGLSVVHKGSGGEANASVPDVCLTKVGKPVVPIPYGNNAKSSDLAGGTTTVTADGGNSIALKGSTFSKSTGDAGGDKKGISSGTIEAEAKFTSASPTVFIEGKGVARLSDQMTMNEANTICLGVQNPPVTVTEEEEGTHTVFVKARYPDGILLKEADFDITETSGSVLKNGRLDNSGKSKVSKLKPGQIKIAVKESSEDFEPKKVRLANPHFLAEISDSDFFDIATQGQQTFWQPNLIAPPAASWGLMGKSLIADRSFLERWFKSIFQNNR</sequence>
<dbReference type="EMBL" id="BATL01000017">
    <property type="protein sequence ID" value="GAD75018.1"/>
    <property type="molecule type" value="Genomic_DNA"/>
</dbReference>